<reference evidence="2" key="1">
    <citation type="journal article" date="2014" name="Front. Microbiol.">
        <title>High frequency of phylogenetically diverse reductive dehalogenase-homologous genes in deep subseafloor sedimentary metagenomes.</title>
        <authorList>
            <person name="Kawai M."/>
            <person name="Futagami T."/>
            <person name="Toyoda A."/>
            <person name="Takaki Y."/>
            <person name="Nishi S."/>
            <person name="Hori S."/>
            <person name="Arai W."/>
            <person name="Tsubouchi T."/>
            <person name="Morono Y."/>
            <person name="Uchiyama I."/>
            <person name="Ito T."/>
            <person name="Fujiyama A."/>
            <person name="Inagaki F."/>
            <person name="Takami H."/>
        </authorList>
    </citation>
    <scope>NUCLEOTIDE SEQUENCE</scope>
    <source>
        <strain evidence="2">Expedition CK06-06</strain>
    </source>
</reference>
<name>X1R7U4_9ZZZZ</name>
<organism evidence="2">
    <name type="scientific">marine sediment metagenome</name>
    <dbReference type="NCBI Taxonomy" id="412755"/>
    <lineage>
        <taxon>unclassified sequences</taxon>
        <taxon>metagenomes</taxon>
        <taxon>ecological metagenomes</taxon>
    </lineage>
</organism>
<accession>X1R7U4</accession>
<dbReference type="AlphaFoldDB" id="X1R7U4"/>
<feature type="compositionally biased region" description="Basic and acidic residues" evidence="1">
    <location>
        <begin position="79"/>
        <end position="92"/>
    </location>
</feature>
<comment type="caution">
    <text evidence="2">The sequence shown here is derived from an EMBL/GenBank/DDBJ whole genome shotgun (WGS) entry which is preliminary data.</text>
</comment>
<evidence type="ECO:0000313" key="2">
    <source>
        <dbReference type="EMBL" id="GAI76608.1"/>
    </source>
</evidence>
<feature type="non-terminal residue" evidence="2">
    <location>
        <position position="1"/>
    </location>
</feature>
<evidence type="ECO:0000256" key="1">
    <source>
        <dbReference type="SAM" id="MobiDB-lite"/>
    </source>
</evidence>
<protein>
    <submittedName>
        <fullName evidence="2">Uncharacterized protein</fullName>
    </submittedName>
</protein>
<dbReference type="EMBL" id="BARW01009133">
    <property type="protein sequence ID" value="GAI76608.1"/>
    <property type="molecule type" value="Genomic_DNA"/>
</dbReference>
<gene>
    <name evidence="2" type="ORF">S12H4_18482</name>
</gene>
<feature type="region of interest" description="Disordered" evidence="1">
    <location>
        <begin position="46"/>
        <end position="92"/>
    </location>
</feature>
<proteinExistence type="predicted"/>
<sequence length="182" mass="20913">TTTDFSRNPKKRAQYLEILESKYPVSSSSNLYDSFIDMRTSLFDKMSKTSKGSKKVSKEKKNMTPASRTPIARSGKSTLESKETKDQTYSIHTDKSKLTKDNDYCYTFCSTNMNKQECMNTKMVAQLACSILVKEFSEYEIEQAILGTFSTTIEDLLKQILSSKKLDYNDRVLLVIRRISQR</sequence>